<feature type="transmembrane region" description="Helical" evidence="8">
    <location>
        <begin position="168"/>
        <end position="187"/>
    </location>
</feature>
<evidence type="ECO:0000256" key="2">
    <source>
        <dbReference type="ARBA" id="ARBA00006434"/>
    </source>
</evidence>
<evidence type="ECO:0000256" key="1">
    <source>
        <dbReference type="ARBA" id="ARBA00004141"/>
    </source>
</evidence>
<dbReference type="InterPro" id="IPR038377">
    <property type="entry name" value="Na/Glc_symporter_sf"/>
</dbReference>
<evidence type="ECO:0000256" key="8">
    <source>
        <dbReference type="SAM" id="Phobius"/>
    </source>
</evidence>
<comment type="similarity">
    <text evidence="2 6">Belongs to the sodium:solute symporter (SSF) (TC 2.A.21) family.</text>
</comment>
<dbReference type="EMBL" id="HE797130">
    <property type="protein sequence ID" value="CCM03852.1"/>
    <property type="molecule type" value="Genomic_DNA"/>
</dbReference>
<keyword evidence="3 8" id="KW-0812">Transmembrane</keyword>
<dbReference type="CDD" id="cd11476">
    <property type="entry name" value="SLC5sbd_DUR3"/>
    <property type="match status" value="1"/>
</dbReference>
<dbReference type="FunCoup" id="J4HYF3">
    <property type="interactions" value="152"/>
</dbReference>
<dbReference type="RefSeq" id="XP_012183135.1">
    <property type="nucleotide sequence ID" value="XM_012327745.1"/>
</dbReference>
<evidence type="ECO:0000256" key="3">
    <source>
        <dbReference type="ARBA" id="ARBA00022692"/>
    </source>
</evidence>
<feature type="transmembrane region" description="Helical" evidence="8">
    <location>
        <begin position="601"/>
        <end position="623"/>
    </location>
</feature>
<feature type="transmembrane region" description="Helical" evidence="8">
    <location>
        <begin position="458"/>
        <end position="478"/>
    </location>
</feature>
<evidence type="ECO:0000256" key="4">
    <source>
        <dbReference type="ARBA" id="ARBA00022989"/>
    </source>
</evidence>
<accession>J4HYF3</accession>
<dbReference type="Proteomes" id="UP000006352">
    <property type="component" value="Unassembled WGS sequence"/>
</dbReference>
<feature type="transmembrane region" description="Helical" evidence="8">
    <location>
        <begin position="294"/>
        <end position="320"/>
    </location>
</feature>
<evidence type="ECO:0000313" key="9">
    <source>
        <dbReference type="EMBL" id="CCM03852.1"/>
    </source>
</evidence>
<sequence length="690" mass="74724">MSATEGAHVLSQGIGYGVVLGIGFVFALIMMGLSTIQNRYTSYKIATSEEFNTASRSVKPGLIASGIVSAWTWAATLLQSSTVTYEYGLCGGYYYAAGATLQIFLMAALAVRVKMIAPYCHTYLEIVHARYGDAAHFMFVAFGLVTNLIVSSELLLGGSAVVNAFTGMNIYAANFLIPIGVGVYVILGGLRATFLCDYSHTLILMIIILYFFFYTYSEAQLIGGMEGMYHLLQQAAVERPVAGNAEGSYMTLKSNYGLVFMVIQIFGGLGTVMLDQGYWQRAIASKAKTAVRAYLMGGIAWFAVPLTFSTVMGLAAVALATNPAFPYPGGLTTAEIDAGLTSPAGVVTLLGKGGAIAMLILLFMAVTSAASSEMIATSSILTFDLYQIHFKPDASPEVLIRVSHIMVGVWAIVMSCVACLWNGIGISLNWLFLFSGTLYTAAVGPIILSVLWRQQTRAAVISGALGGLCIGVICWLVVAKTYYGSLTIETTGQMYPNLAGNMGSCCSGTLISVIVTLLKPDNEFDWSETKKINPRGRALDQERRRAEQTSSRNSDEPSSEKASEKDNEKTEVLARASTIGEEASVVEQPEDYETLRKSLKIATWLSFSMTFVIIFLIPIPMFLSHYVFSLKFFKAWVIICVIWLFIAAFITSVLPLWESRRAMAEIGGGVLRDVFGGRQWRRGEAKGVAA</sequence>
<feature type="transmembrane region" description="Helical" evidence="8">
    <location>
        <begin position="194"/>
        <end position="216"/>
    </location>
</feature>
<dbReference type="GO" id="GO:0005886">
    <property type="term" value="C:plasma membrane"/>
    <property type="evidence" value="ECO:0007669"/>
    <property type="project" value="TreeGrafter"/>
</dbReference>
<dbReference type="InterPro" id="IPR031155">
    <property type="entry name" value="DUR"/>
</dbReference>
<feature type="transmembrane region" description="Helical" evidence="8">
    <location>
        <begin position="256"/>
        <end position="274"/>
    </location>
</feature>
<gene>
    <name evidence="9" type="ORF">FIBRA_06001</name>
</gene>
<evidence type="ECO:0000256" key="6">
    <source>
        <dbReference type="RuleBase" id="RU362091"/>
    </source>
</evidence>
<dbReference type="InterPro" id="IPR001734">
    <property type="entry name" value="Na/solute_symporter"/>
</dbReference>
<feature type="transmembrane region" description="Helical" evidence="8">
    <location>
        <begin position="14"/>
        <end position="36"/>
    </location>
</feature>
<dbReference type="GeneID" id="24098763"/>
<evidence type="ECO:0000256" key="7">
    <source>
        <dbReference type="SAM" id="MobiDB-lite"/>
    </source>
</evidence>
<feature type="transmembrane region" description="Helical" evidence="8">
    <location>
        <begin position="94"/>
        <end position="113"/>
    </location>
</feature>
<dbReference type="AlphaFoldDB" id="J4HYF3"/>
<feature type="transmembrane region" description="Helical" evidence="8">
    <location>
        <begin position="635"/>
        <end position="657"/>
    </location>
</feature>
<dbReference type="PANTHER" id="PTHR46154:SF2">
    <property type="entry name" value="SOLUTE SYMPORTER FAMILY TRANSPORTER (AFU_ORTHOLOGUE AFUA_6G03200)"/>
    <property type="match status" value="1"/>
</dbReference>
<feature type="transmembrane region" description="Helical" evidence="8">
    <location>
        <begin position="498"/>
        <end position="518"/>
    </location>
</feature>
<evidence type="ECO:0000313" key="10">
    <source>
        <dbReference type="Proteomes" id="UP000006352"/>
    </source>
</evidence>
<feature type="transmembrane region" description="Helical" evidence="8">
    <location>
        <begin position="134"/>
        <end position="156"/>
    </location>
</feature>
<dbReference type="GO" id="GO:0015204">
    <property type="term" value="F:urea transmembrane transporter activity"/>
    <property type="evidence" value="ECO:0007669"/>
    <property type="project" value="InterPro"/>
</dbReference>
<comment type="subcellular location">
    <subcellularLocation>
        <location evidence="1">Membrane</location>
        <topology evidence="1">Multi-pass membrane protein</topology>
    </subcellularLocation>
</comment>
<dbReference type="Gene3D" id="1.20.1730.10">
    <property type="entry name" value="Sodium/glucose cotransporter"/>
    <property type="match status" value="1"/>
</dbReference>
<dbReference type="NCBIfam" id="TIGR00813">
    <property type="entry name" value="sss"/>
    <property type="match status" value="1"/>
</dbReference>
<proteinExistence type="inferred from homology"/>
<dbReference type="STRING" id="599839.J4HYF3"/>
<feature type="region of interest" description="Disordered" evidence="7">
    <location>
        <begin position="536"/>
        <end position="570"/>
    </location>
</feature>
<dbReference type="PROSITE" id="PS50283">
    <property type="entry name" value="NA_SOLUT_SYMP_3"/>
    <property type="match status" value="1"/>
</dbReference>
<reference evidence="9 10" key="1">
    <citation type="journal article" date="2012" name="Appl. Environ. Microbiol.">
        <title>Short-read sequencing for genomic analysis of the brown rot fungus Fibroporia radiculosa.</title>
        <authorList>
            <person name="Tang J.D."/>
            <person name="Perkins A.D."/>
            <person name="Sonstegard T.S."/>
            <person name="Schroeder S.G."/>
            <person name="Burgess S.C."/>
            <person name="Diehl S.V."/>
        </authorList>
    </citation>
    <scope>NUCLEOTIDE SEQUENCE [LARGE SCALE GENOMIC DNA]</scope>
    <source>
        <strain evidence="9 10">TFFH 294</strain>
    </source>
</reference>
<keyword evidence="5 8" id="KW-0472">Membrane</keyword>
<protein>
    <recommendedName>
        <fullName evidence="11">Urea active transporter</fullName>
    </recommendedName>
</protein>
<feature type="transmembrane region" description="Helical" evidence="8">
    <location>
        <begin position="430"/>
        <end position="451"/>
    </location>
</feature>
<keyword evidence="4 8" id="KW-1133">Transmembrane helix</keyword>
<feature type="transmembrane region" description="Helical" evidence="8">
    <location>
        <begin position="57"/>
        <end position="74"/>
    </location>
</feature>
<evidence type="ECO:0000256" key="5">
    <source>
        <dbReference type="ARBA" id="ARBA00023136"/>
    </source>
</evidence>
<evidence type="ECO:0008006" key="11">
    <source>
        <dbReference type="Google" id="ProtNLM"/>
    </source>
</evidence>
<organism evidence="9 10">
    <name type="scientific">Fibroporia radiculosa</name>
    <dbReference type="NCBI Taxonomy" id="599839"/>
    <lineage>
        <taxon>Eukaryota</taxon>
        <taxon>Fungi</taxon>
        <taxon>Dikarya</taxon>
        <taxon>Basidiomycota</taxon>
        <taxon>Agaricomycotina</taxon>
        <taxon>Agaricomycetes</taxon>
        <taxon>Polyporales</taxon>
        <taxon>Fibroporiaceae</taxon>
        <taxon>Fibroporia</taxon>
    </lineage>
</organism>
<feature type="transmembrane region" description="Helical" evidence="8">
    <location>
        <begin position="398"/>
        <end position="424"/>
    </location>
</feature>
<dbReference type="InParanoid" id="J4HYF3"/>
<name>J4HYF3_9APHY</name>
<dbReference type="HOGENOM" id="CLU_010778_2_1_1"/>
<dbReference type="Pfam" id="PF00474">
    <property type="entry name" value="SSF"/>
    <property type="match status" value="1"/>
</dbReference>
<dbReference type="PANTHER" id="PTHR46154">
    <property type="match status" value="1"/>
</dbReference>
<keyword evidence="10" id="KW-1185">Reference proteome</keyword>
<dbReference type="OrthoDB" id="6132759at2759"/>